<comment type="caution">
    <text evidence="1">The sequence shown here is derived from an EMBL/GenBank/DDBJ whole genome shotgun (WGS) entry which is preliminary data.</text>
</comment>
<evidence type="ECO:0000313" key="1">
    <source>
        <dbReference type="EMBL" id="GFO93010.1"/>
    </source>
</evidence>
<dbReference type="Proteomes" id="UP000660047">
    <property type="component" value="Unassembled WGS sequence"/>
</dbReference>
<proteinExistence type="predicted"/>
<organism evidence="1 2">
    <name type="scientific">Coprococcus eutactus</name>
    <dbReference type="NCBI Taxonomy" id="33043"/>
    <lineage>
        <taxon>Bacteria</taxon>
        <taxon>Bacillati</taxon>
        <taxon>Bacillota</taxon>
        <taxon>Clostridia</taxon>
        <taxon>Lachnospirales</taxon>
        <taxon>Lachnospiraceae</taxon>
        <taxon>Coprococcus</taxon>
    </lineage>
</organism>
<reference evidence="1" key="1">
    <citation type="submission" date="2020-06" db="EMBL/GenBank/DDBJ databases">
        <title>Characterization of fructooligosaccharide metabolism and fructooligosaccharide-degrading enzymes in human commensal butyrate producers.</title>
        <authorList>
            <person name="Tanno H."/>
            <person name="Fujii T."/>
            <person name="Hirano K."/>
            <person name="Maeno S."/>
            <person name="Tonozuka T."/>
            <person name="Sakamoto M."/>
            <person name="Ohkuma M."/>
            <person name="Tochio T."/>
            <person name="Endo A."/>
        </authorList>
    </citation>
    <scope>NUCLEOTIDE SEQUENCE</scope>
    <source>
        <strain evidence="1">JCM 31265</strain>
    </source>
</reference>
<gene>
    <name evidence="1" type="ORF">COEU31_00560</name>
</gene>
<protein>
    <submittedName>
        <fullName evidence="1">Uncharacterized protein</fullName>
    </submittedName>
</protein>
<dbReference type="AlphaFoldDB" id="A0AAI9K1V0"/>
<evidence type="ECO:0000313" key="2">
    <source>
        <dbReference type="Proteomes" id="UP000660047"/>
    </source>
</evidence>
<name>A0AAI9K1V0_9FIRM</name>
<dbReference type="RefSeq" id="WP_055222550.1">
    <property type="nucleotide sequence ID" value="NZ_BLYL01000001.1"/>
</dbReference>
<sequence length="152" mass="17441">MGKNTDQPGLEQLEKERFRIITDIIYYAAGHVDRMDFKYGCTLNRLVFKVRECIDIYDLAEVIQEDMLNTYSIVMGLVSDKYLMSKEGSRGKYDCVVTKKGKKIGMGRYTTSEGVTKITLSSAAADMVIRNIRNGRYLNRHTEMENDDKVCK</sequence>
<dbReference type="EMBL" id="BLYL01000001">
    <property type="protein sequence ID" value="GFO93010.1"/>
    <property type="molecule type" value="Genomic_DNA"/>
</dbReference>
<accession>A0AAI9K1V0</accession>